<dbReference type="GO" id="GO:0016787">
    <property type="term" value="F:hydrolase activity"/>
    <property type="evidence" value="ECO:0007669"/>
    <property type="project" value="UniProtKB-KW"/>
</dbReference>
<name>A0A1E3NV56_WICAA</name>
<evidence type="ECO:0000256" key="1">
    <source>
        <dbReference type="ARBA" id="ARBA00022801"/>
    </source>
</evidence>
<dbReference type="PANTHER" id="PTHR48081">
    <property type="entry name" value="AB HYDROLASE SUPERFAMILY PROTEIN C4A8.06C"/>
    <property type="match status" value="1"/>
</dbReference>
<feature type="non-terminal residue" evidence="2">
    <location>
        <position position="1"/>
    </location>
</feature>
<gene>
    <name evidence="2" type="ORF">WICANDRAFT_36992</name>
</gene>
<organism evidence="2 3">
    <name type="scientific">Wickerhamomyces anomalus (strain ATCC 58044 / CBS 1984 / NCYC 433 / NRRL Y-366-8)</name>
    <name type="common">Yeast</name>
    <name type="synonym">Hansenula anomala</name>
    <dbReference type="NCBI Taxonomy" id="683960"/>
    <lineage>
        <taxon>Eukaryota</taxon>
        <taxon>Fungi</taxon>
        <taxon>Dikarya</taxon>
        <taxon>Ascomycota</taxon>
        <taxon>Saccharomycotina</taxon>
        <taxon>Saccharomycetes</taxon>
        <taxon>Phaffomycetales</taxon>
        <taxon>Wickerhamomycetaceae</taxon>
        <taxon>Wickerhamomyces</taxon>
    </lineage>
</organism>
<dbReference type="RefSeq" id="XP_019036127.1">
    <property type="nucleotide sequence ID" value="XM_019182501.1"/>
</dbReference>
<dbReference type="GeneID" id="30199747"/>
<protein>
    <recommendedName>
        <fullName evidence="4">Alpha/beta hydrolase fold-3 domain-containing protein</fullName>
    </recommendedName>
</protein>
<accession>A0A1E3NV56</accession>
<dbReference type="AlphaFoldDB" id="A0A1E3NV56"/>
<dbReference type="InterPro" id="IPR019436">
    <property type="entry name" value="Say1-like"/>
</dbReference>
<dbReference type="Proteomes" id="UP000094112">
    <property type="component" value="Unassembled WGS sequence"/>
</dbReference>
<dbReference type="InterPro" id="IPR050300">
    <property type="entry name" value="GDXG_lipolytic_enzyme"/>
</dbReference>
<dbReference type="InterPro" id="IPR029058">
    <property type="entry name" value="AB_hydrolase_fold"/>
</dbReference>
<dbReference type="Pfam" id="PF10340">
    <property type="entry name" value="Say1_Mug180"/>
    <property type="match status" value="1"/>
</dbReference>
<reference evidence="2 3" key="1">
    <citation type="journal article" date="2016" name="Proc. Natl. Acad. Sci. U.S.A.">
        <title>Comparative genomics of biotechnologically important yeasts.</title>
        <authorList>
            <person name="Riley R."/>
            <person name="Haridas S."/>
            <person name="Wolfe K.H."/>
            <person name="Lopes M.R."/>
            <person name="Hittinger C.T."/>
            <person name="Goeker M."/>
            <person name="Salamov A.A."/>
            <person name="Wisecaver J.H."/>
            <person name="Long T.M."/>
            <person name="Calvey C.H."/>
            <person name="Aerts A.L."/>
            <person name="Barry K.W."/>
            <person name="Choi C."/>
            <person name="Clum A."/>
            <person name="Coughlan A.Y."/>
            <person name="Deshpande S."/>
            <person name="Douglass A.P."/>
            <person name="Hanson S.J."/>
            <person name="Klenk H.-P."/>
            <person name="LaButti K.M."/>
            <person name="Lapidus A."/>
            <person name="Lindquist E.A."/>
            <person name="Lipzen A.M."/>
            <person name="Meier-Kolthoff J.P."/>
            <person name="Ohm R.A."/>
            <person name="Otillar R.P."/>
            <person name="Pangilinan J.L."/>
            <person name="Peng Y."/>
            <person name="Rokas A."/>
            <person name="Rosa C.A."/>
            <person name="Scheuner C."/>
            <person name="Sibirny A.A."/>
            <person name="Slot J.C."/>
            <person name="Stielow J.B."/>
            <person name="Sun H."/>
            <person name="Kurtzman C.P."/>
            <person name="Blackwell M."/>
            <person name="Grigoriev I.V."/>
            <person name="Jeffries T.W."/>
        </authorList>
    </citation>
    <scope>NUCLEOTIDE SEQUENCE [LARGE SCALE GENOMIC DNA]</scope>
    <source>
        <strain evidence="3">ATCC 58044 / CBS 1984 / NCYC 433 / NRRL Y-366-8</strain>
    </source>
</reference>
<evidence type="ECO:0000313" key="3">
    <source>
        <dbReference type="Proteomes" id="UP000094112"/>
    </source>
</evidence>
<dbReference type="OrthoDB" id="408631at2759"/>
<sequence length="416" mass="48498">IVFFCIPILTCLVVLLPCDLLIKRLFTSFFYQSTYSQRATLYEYCTSKFLKFNYKYLDPKTLGAAFNGRSLSKWFLYYRCYRQGFAKLNDSEFKYSEEEGIKGIWITSPCRCANDTDFDLVLFYVHGGGFIQSSPWFYVEFLNVVLVCLQEQGFKNPAIFIVDYQQGNFNDDLRYLSEAWQYVQLKASKAHLVLSGDGSGGLLALALLFHIASPYNFIPIPVIGLQKPSALVLISPWTKMYYEEKSYPGTSEDFINYEVMNKLSKEYIGEEQFIQLREQIEQLKKDDLEKESCDTDDIFDPIIDHYRNPGYCESLDIWQEAFPRYGAYITCGDEEYLRDEITDLAERMSVVGKTKFDPRSNQIHCWPVLTFYTERIEELREDGIEYICGIISRMLLWNTDTFFEQGALVPVKIEYS</sequence>
<dbReference type="STRING" id="683960.A0A1E3NV56"/>
<dbReference type="EMBL" id="KV454215">
    <property type="protein sequence ID" value="ODQ56920.1"/>
    <property type="molecule type" value="Genomic_DNA"/>
</dbReference>
<evidence type="ECO:0000313" key="2">
    <source>
        <dbReference type="EMBL" id="ODQ56920.1"/>
    </source>
</evidence>
<keyword evidence="3" id="KW-1185">Reference proteome</keyword>
<dbReference type="Gene3D" id="3.40.50.1820">
    <property type="entry name" value="alpha/beta hydrolase"/>
    <property type="match status" value="1"/>
</dbReference>
<dbReference type="PANTHER" id="PTHR48081:SF2">
    <property type="entry name" value="ALPHA_BETA-HYDROLASE"/>
    <property type="match status" value="1"/>
</dbReference>
<proteinExistence type="predicted"/>
<evidence type="ECO:0008006" key="4">
    <source>
        <dbReference type="Google" id="ProtNLM"/>
    </source>
</evidence>
<dbReference type="SUPFAM" id="SSF53474">
    <property type="entry name" value="alpha/beta-Hydrolases"/>
    <property type="match status" value="1"/>
</dbReference>
<keyword evidence="1" id="KW-0378">Hydrolase</keyword>